<dbReference type="SUPFAM" id="SSF56672">
    <property type="entry name" value="DNA/RNA polymerases"/>
    <property type="match status" value="1"/>
</dbReference>
<dbReference type="Pfam" id="PF17919">
    <property type="entry name" value="RT_RNaseH_2"/>
    <property type="match status" value="1"/>
</dbReference>
<dbReference type="Gene3D" id="3.10.10.10">
    <property type="entry name" value="HIV Type 1 Reverse Transcriptase, subunit A, domain 1"/>
    <property type="match status" value="1"/>
</dbReference>
<gene>
    <name evidence="3" type="ORF">Tci_043523</name>
</gene>
<keyword evidence="3" id="KW-0808">Transferase</keyword>
<comment type="caution">
    <text evidence="3">The sequence shown here is derived from an EMBL/GenBank/DDBJ whole genome shotgun (WGS) entry which is preliminary data.</text>
</comment>
<dbReference type="InterPro" id="IPR041577">
    <property type="entry name" value="RT_RNaseH_2"/>
</dbReference>
<dbReference type="EMBL" id="BKCJ010006324">
    <property type="protein sequence ID" value="GEU71545.1"/>
    <property type="molecule type" value="Genomic_DNA"/>
</dbReference>
<evidence type="ECO:0000259" key="2">
    <source>
        <dbReference type="Pfam" id="PF17919"/>
    </source>
</evidence>
<evidence type="ECO:0000256" key="1">
    <source>
        <dbReference type="ARBA" id="ARBA00023268"/>
    </source>
</evidence>
<keyword evidence="1" id="KW-0511">Multifunctional enzyme</keyword>
<dbReference type="AlphaFoldDB" id="A0A6L2MH72"/>
<dbReference type="FunFam" id="3.30.70.270:FF:000026">
    <property type="entry name" value="Transposon Ty3-G Gag-Pol polyprotein"/>
    <property type="match status" value="1"/>
</dbReference>
<feature type="domain" description="Reverse transcriptase/retrotransposon-derived protein RNase H-like" evidence="2">
    <location>
        <begin position="353"/>
        <end position="440"/>
    </location>
</feature>
<protein>
    <submittedName>
        <fullName evidence="3">Reverse transcriptase domain-containing protein</fullName>
    </submittedName>
</protein>
<organism evidence="3">
    <name type="scientific">Tanacetum cinerariifolium</name>
    <name type="common">Dalmatian daisy</name>
    <name type="synonym">Chrysanthemum cinerariifolium</name>
    <dbReference type="NCBI Taxonomy" id="118510"/>
    <lineage>
        <taxon>Eukaryota</taxon>
        <taxon>Viridiplantae</taxon>
        <taxon>Streptophyta</taxon>
        <taxon>Embryophyta</taxon>
        <taxon>Tracheophyta</taxon>
        <taxon>Spermatophyta</taxon>
        <taxon>Magnoliopsida</taxon>
        <taxon>eudicotyledons</taxon>
        <taxon>Gunneridae</taxon>
        <taxon>Pentapetalae</taxon>
        <taxon>asterids</taxon>
        <taxon>campanulids</taxon>
        <taxon>Asterales</taxon>
        <taxon>Asteraceae</taxon>
        <taxon>Asteroideae</taxon>
        <taxon>Anthemideae</taxon>
        <taxon>Anthemidinae</taxon>
        <taxon>Tanacetum</taxon>
    </lineage>
</organism>
<name>A0A6L2MH72_TANCI</name>
<dbReference type="PANTHER" id="PTHR37984:SF5">
    <property type="entry name" value="PROTEIN NYNRIN-LIKE"/>
    <property type="match status" value="1"/>
</dbReference>
<sequence length="468" mass="54169">MVLGKNFVKQSKHTYDKEEGTVMFEKNDENVTFKMPHKMERFKDIEDLNIDKIPSFFVARKGDYEKEKVIITYSTAIYYASISNAITMFNPQEFFLPGELLPPKKHGCDRSSSSTPTLPQEFKIGESSPLEAQATNMENANNTNKNPKLREAPVARKCSYKEFISCQPFNFKCLEGAVRLIYWFERTELVFSRSNCTEDWKVKFATGATPVARAPYRLAPLEMQELSDQLQELADRDLNKLTVKNRYPLSRIDDLFDQLQGSSIYSKIDLRSSYQQLRVRDEDIPKTAFRTSQGLHVDPAKIEAVKNWASPTTPIDIRQFLGLASYYRRFIKDFSKIAKSLTELTQKNKKYIWCEEQEIAFQLLKQKLCEALILALPEGNDNFVVYCDASHQGLGEVLMQIEKVISYASRQLKPNEENYNTHDLELGAVKELKMRQRRWLELLGDYDCEIRYHPEKANLVADSLSQKE</sequence>
<dbReference type="GO" id="GO:0003964">
    <property type="term" value="F:RNA-directed DNA polymerase activity"/>
    <property type="evidence" value="ECO:0007669"/>
    <property type="project" value="UniProtKB-KW"/>
</dbReference>
<dbReference type="PANTHER" id="PTHR37984">
    <property type="entry name" value="PROTEIN CBG26694"/>
    <property type="match status" value="1"/>
</dbReference>
<dbReference type="Gene3D" id="3.30.70.270">
    <property type="match status" value="2"/>
</dbReference>
<dbReference type="InterPro" id="IPR050951">
    <property type="entry name" value="Retrovirus_Pol_polyprotein"/>
</dbReference>
<dbReference type="InterPro" id="IPR043502">
    <property type="entry name" value="DNA/RNA_pol_sf"/>
</dbReference>
<accession>A0A6L2MH72</accession>
<keyword evidence="3" id="KW-0695">RNA-directed DNA polymerase</keyword>
<proteinExistence type="predicted"/>
<keyword evidence="3" id="KW-0548">Nucleotidyltransferase</keyword>
<reference evidence="3" key="1">
    <citation type="journal article" date="2019" name="Sci. Rep.">
        <title>Draft genome of Tanacetum cinerariifolium, the natural source of mosquito coil.</title>
        <authorList>
            <person name="Yamashiro T."/>
            <person name="Shiraishi A."/>
            <person name="Satake H."/>
            <person name="Nakayama K."/>
        </authorList>
    </citation>
    <scope>NUCLEOTIDE SEQUENCE</scope>
</reference>
<evidence type="ECO:0000313" key="3">
    <source>
        <dbReference type="EMBL" id="GEU71545.1"/>
    </source>
</evidence>
<dbReference type="InterPro" id="IPR043128">
    <property type="entry name" value="Rev_trsase/Diguanyl_cyclase"/>
</dbReference>